<dbReference type="OrthoDB" id="2142759at2759"/>
<dbReference type="HOGENOM" id="CLU_055165_0_0_1"/>
<accession>A0A0C2XIF4</accession>
<evidence type="ECO:0000259" key="1">
    <source>
        <dbReference type="Pfam" id="PF13391"/>
    </source>
</evidence>
<dbReference type="AlphaFoldDB" id="A0A0C2XIF4"/>
<dbReference type="STRING" id="946122.A0A0C2XIF4"/>
<protein>
    <recommendedName>
        <fullName evidence="1">HNH nuclease domain-containing protein</fullName>
    </recommendedName>
</protein>
<reference evidence="2 3" key="1">
    <citation type="submission" date="2014-04" db="EMBL/GenBank/DDBJ databases">
        <title>Evolutionary Origins and Diversification of the Mycorrhizal Mutualists.</title>
        <authorList>
            <consortium name="DOE Joint Genome Institute"/>
            <consortium name="Mycorrhizal Genomics Consortium"/>
            <person name="Kohler A."/>
            <person name="Kuo A."/>
            <person name="Nagy L.G."/>
            <person name="Floudas D."/>
            <person name="Copeland A."/>
            <person name="Barry K.W."/>
            <person name="Cichocki N."/>
            <person name="Veneault-Fourrey C."/>
            <person name="LaButti K."/>
            <person name="Lindquist E.A."/>
            <person name="Lipzen A."/>
            <person name="Lundell T."/>
            <person name="Morin E."/>
            <person name="Murat C."/>
            <person name="Riley R."/>
            <person name="Ohm R."/>
            <person name="Sun H."/>
            <person name="Tunlid A."/>
            <person name="Henrissat B."/>
            <person name="Grigoriev I.V."/>
            <person name="Hibbett D.S."/>
            <person name="Martin F."/>
        </authorList>
    </citation>
    <scope>NUCLEOTIDE SEQUENCE [LARGE SCALE GENOMIC DNA]</scope>
    <source>
        <strain evidence="2 3">Koide BX008</strain>
    </source>
</reference>
<keyword evidence="3" id="KW-1185">Reference proteome</keyword>
<dbReference type="Pfam" id="PF13391">
    <property type="entry name" value="HNH_2"/>
    <property type="match status" value="1"/>
</dbReference>
<sequence>IPRRNVHVFSSSNGVEVAGFFQHGGVSISTFIGWINQVCSIPEEWALYPCKFDNNRAADGAALDASSKDELQPGRYVIRTLPPKIGQVLVYLTSEVPRTRAYSCNYTSTPHNTNFVKRVRARDQRCCITGRLVAADDYTGFDVPHIFPLNETDIWNSLDYKRFIEDDQIVPGFEMDSVQQGFLCSSTEHRMFNDYSIGVNPDDSYRIYVFVCHDPSFSPHGRIFYRNLNEQHCYLPSPDLLRDHFRQCILRHVKGAGKPTTTDTVRRFDPDIDLGPGGFDLASGSWWSTSEGKKQLEAELRERLWGAVAQDRMHEVGEVAH</sequence>
<proteinExistence type="predicted"/>
<name>A0A0C2XIF4_AMAMK</name>
<dbReference type="InterPro" id="IPR003615">
    <property type="entry name" value="HNH_nuc"/>
</dbReference>
<dbReference type="InParanoid" id="A0A0C2XIF4"/>
<organism evidence="2 3">
    <name type="scientific">Amanita muscaria (strain Koide BX008)</name>
    <dbReference type="NCBI Taxonomy" id="946122"/>
    <lineage>
        <taxon>Eukaryota</taxon>
        <taxon>Fungi</taxon>
        <taxon>Dikarya</taxon>
        <taxon>Basidiomycota</taxon>
        <taxon>Agaricomycotina</taxon>
        <taxon>Agaricomycetes</taxon>
        <taxon>Agaricomycetidae</taxon>
        <taxon>Agaricales</taxon>
        <taxon>Pluteineae</taxon>
        <taxon>Amanitaceae</taxon>
        <taxon>Amanita</taxon>
    </lineage>
</organism>
<dbReference type="Proteomes" id="UP000054549">
    <property type="component" value="Unassembled WGS sequence"/>
</dbReference>
<feature type="non-terminal residue" evidence="2">
    <location>
        <position position="1"/>
    </location>
</feature>
<gene>
    <name evidence="2" type="ORF">M378DRAFT_157881</name>
</gene>
<dbReference type="EMBL" id="KN818227">
    <property type="protein sequence ID" value="KIL68758.1"/>
    <property type="molecule type" value="Genomic_DNA"/>
</dbReference>
<evidence type="ECO:0000313" key="2">
    <source>
        <dbReference type="EMBL" id="KIL68758.1"/>
    </source>
</evidence>
<evidence type="ECO:0000313" key="3">
    <source>
        <dbReference type="Proteomes" id="UP000054549"/>
    </source>
</evidence>
<feature type="domain" description="HNH nuclease" evidence="1">
    <location>
        <begin position="126"/>
        <end position="200"/>
    </location>
</feature>